<feature type="region of interest" description="Disordered" evidence="3">
    <location>
        <begin position="21"/>
        <end position="99"/>
    </location>
</feature>
<gene>
    <name evidence="4" type="ORF">BGW36DRAFT_293018</name>
</gene>
<accession>A0AAD4KW00</accession>
<dbReference type="GeneID" id="70241243"/>
<evidence type="ECO:0000256" key="2">
    <source>
        <dbReference type="RuleBase" id="RU363120"/>
    </source>
</evidence>
<dbReference type="EMBL" id="JAJTJA010000004">
    <property type="protein sequence ID" value="KAH8701011.1"/>
    <property type="molecule type" value="Genomic_DNA"/>
</dbReference>
<dbReference type="RefSeq" id="XP_046074717.1">
    <property type="nucleotide sequence ID" value="XM_046210956.1"/>
</dbReference>
<dbReference type="AlphaFoldDB" id="A0AAD4KW00"/>
<dbReference type="InterPro" id="IPR006760">
    <property type="entry name" value="Endosulphine"/>
</dbReference>
<organism evidence="4 5">
    <name type="scientific">Talaromyces proteolyticus</name>
    <dbReference type="NCBI Taxonomy" id="1131652"/>
    <lineage>
        <taxon>Eukaryota</taxon>
        <taxon>Fungi</taxon>
        <taxon>Dikarya</taxon>
        <taxon>Ascomycota</taxon>
        <taxon>Pezizomycotina</taxon>
        <taxon>Eurotiomycetes</taxon>
        <taxon>Eurotiomycetidae</taxon>
        <taxon>Eurotiales</taxon>
        <taxon>Trichocomaceae</taxon>
        <taxon>Talaromyces</taxon>
        <taxon>Talaromyces sect. Bacilispori</taxon>
    </lineage>
</organism>
<feature type="non-terminal residue" evidence="4">
    <location>
        <position position="1"/>
    </location>
</feature>
<keyword evidence="5" id="KW-1185">Reference proteome</keyword>
<evidence type="ECO:0000313" key="4">
    <source>
        <dbReference type="EMBL" id="KAH8701011.1"/>
    </source>
</evidence>
<dbReference type="Proteomes" id="UP001201262">
    <property type="component" value="Unassembled WGS sequence"/>
</dbReference>
<feature type="compositionally biased region" description="Basic and acidic residues" evidence="3">
    <location>
        <begin position="62"/>
        <end position="75"/>
    </location>
</feature>
<proteinExistence type="inferred from homology"/>
<comment type="function">
    <text evidence="2">Plays an essential role in initiation of the G0 program by preventing the degradation of specific nutrient-regulated mRNAs via the 5'-3' mRNA decay pathway.</text>
</comment>
<sequence length="99" mass="10936">FLSDKKKERKYFDSGDFALSATGRTVTDNGAMKTGVDHPQRRSISRPHAPVPEASNVDEDANEKLHDQKSAHSDMVDSPLFQHTDSSEKPVEHSTGPTM</sequence>
<comment type="similarity">
    <text evidence="1 2">Belongs to the endosulfine family.</text>
</comment>
<reference evidence="4" key="1">
    <citation type="submission" date="2021-12" db="EMBL/GenBank/DDBJ databases">
        <title>Convergent genome expansion in fungi linked to evolution of root-endophyte symbiosis.</title>
        <authorList>
            <consortium name="DOE Joint Genome Institute"/>
            <person name="Ke Y.-H."/>
            <person name="Bonito G."/>
            <person name="Liao H.-L."/>
            <person name="Looney B."/>
            <person name="Rojas-Flechas A."/>
            <person name="Nash J."/>
            <person name="Hameed K."/>
            <person name="Schadt C."/>
            <person name="Martin F."/>
            <person name="Crous P.W."/>
            <person name="Miettinen O."/>
            <person name="Magnuson J.K."/>
            <person name="Labbe J."/>
            <person name="Jacobson D."/>
            <person name="Doktycz M.J."/>
            <person name="Veneault-Fourrey C."/>
            <person name="Kuo A."/>
            <person name="Mondo S."/>
            <person name="Calhoun S."/>
            <person name="Riley R."/>
            <person name="Ohm R."/>
            <person name="LaButti K."/>
            <person name="Andreopoulos B."/>
            <person name="Pangilinan J."/>
            <person name="Nolan M."/>
            <person name="Tritt A."/>
            <person name="Clum A."/>
            <person name="Lipzen A."/>
            <person name="Daum C."/>
            <person name="Barry K."/>
            <person name="Grigoriev I.V."/>
            <person name="Vilgalys R."/>
        </authorList>
    </citation>
    <scope>NUCLEOTIDE SEQUENCE</scope>
    <source>
        <strain evidence="4">PMI_201</strain>
    </source>
</reference>
<dbReference type="Pfam" id="PF04667">
    <property type="entry name" value="Endosulfine"/>
    <property type="match status" value="1"/>
</dbReference>
<evidence type="ECO:0000256" key="3">
    <source>
        <dbReference type="SAM" id="MobiDB-lite"/>
    </source>
</evidence>
<evidence type="ECO:0000256" key="1">
    <source>
        <dbReference type="ARBA" id="ARBA00010520"/>
    </source>
</evidence>
<protein>
    <recommendedName>
        <fullName evidence="2">mRNA stability protein</fullName>
    </recommendedName>
</protein>
<evidence type="ECO:0000313" key="5">
    <source>
        <dbReference type="Proteomes" id="UP001201262"/>
    </source>
</evidence>
<comment type="caution">
    <text evidence="4">The sequence shown here is derived from an EMBL/GenBank/DDBJ whole genome shotgun (WGS) entry which is preliminary data.</text>
</comment>
<name>A0AAD4KW00_9EURO</name>